<gene>
    <name evidence="2" type="primary">kdpF</name>
    <name evidence="2" type="ORF">EUA98_14725</name>
</gene>
<proteinExistence type="predicted"/>
<dbReference type="Pfam" id="PF09604">
    <property type="entry name" value="Potass_KdpF"/>
    <property type="match status" value="1"/>
</dbReference>
<evidence type="ECO:0000256" key="1">
    <source>
        <dbReference type="SAM" id="Phobius"/>
    </source>
</evidence>
<dbReference type="EC" id="3.6.3.12" evidence="2"/>
<evidence type="ECO:0000313" key="2">
    <source>
        <dbReference type="EMBL" id="RYV50193.1"/>
    </source>
</evidence>
<dbReference type="GO" id="GO:0005886">
    <property type="term" value="C:plasma membrane"/>
    <property type="evidence" value="ECO:0007669"/>
    <property type="project" value="InterPro"/>
</dbReference>
<dbReference type="InterPro" id="IPR011726">
    <property type="entry name" value="KdpF"/>
</dbReference>
<name>A0A4Q5MZ33_9MICO</name>
<keyword evidence="2" id="KW-0378">Hydrolase</keyword>
<reference evidence="2 3" key="1">
    <citation type="submission" date="2019-01" db="EMBL/GenBank/DDBJ databases">
        <title>Novel species of Cellulomonas.</title>
        <authorList>
            <person name="Liu Q."/>
            <person name="Xin Y.-H."/>
        </authorList>
    </citation>
    <scope>NUCLEOTIDE SEQUENCE [LARGE SCALE GENOMIC DNA]</scope>
    <source>
        <strain evidence="2 3">HLT2-17</strain>
    </source>
</reference>
<dbReference type="GO" id="GO:0016787">
    <property type="term" value="F:hydrolase activity"/>
    <property type="evidence" value="ECO:0007669"/>
    <property type="project" value="UniProtKB-KW"/>
</dbReference>
<sequence length="30" mass="3253">MIGEDWAGLAITAALLVYLFVALVRSDSTR</sequence>
<accession>A0A4Q5MZ33</accession>
<dbReference type="NCBIfam" id="TIGR02115">
    <property type="entry name" value="potass_kdpF"/>
    <property type="match status" value="1"/>
</dbReference>
<feature type="transmembrane region" description="Helical" evidence="1">
    <location>
        <begin position="6"/>
        <end position="24"/>
    </location>
</feature>
<dbReference type="GO" id="GO:0008556">
    <property type="term" value="F:P-type potassium transmembrane transporter activity"/>
    <property type="evidence" value="ECO:0007669"/>
    <property type="project" value="InterPro"/>
</dbReference>
<organism evidence="2 3">
    <name type="scientific">Pengzhenrongella frigida</name>
    <dbReference type="NCBI Taxonomy" id="1259133"/>
    <lineage>
        <taxon>Bacteria</taxon>
        <taxon>Bacillati</taxon>
        <taxon>Actinomycetota</taxon>
        <taxon>Actinomycetes</taxon>
        <taxon>Micrococcales</taxon>
        <taxon>Pengzhenrongella</taxon>
    </lineage>
</organism>
<dbReference type="Proteomes" id="UP000293764">
    <property type="component" value="Unassembled WGS sequence"/>
</dbReference>
<protein>
    <submittedName>
        <fullName evidence="2">K(+)-transporting ATPase subunit F</fullName>
        <ecNumber evidence="2">3.6.3.12</ecNumber>
    </submittedName>
</protein>
<keyword evidence="1" id="KW-1133">Transmembrane helix</keyword>
<dbReference type="EMBL" id="SDWW01000039">
    <property type="protein sequence ID" value="RYV50193.1"/>
    <property type="molecule type" value="Genomic_DNA"/>
</dbReference>
<dbReference type="AlphaFoldDB" id="A0A4Q5MZ33"/>
<keyword evidence="3" id="KW-1185">Reference proteome</keyword>
<keyword evidence="1" id="KW-0812">Transmembrane</keyword>
<keyword evidence="1" id="KW-0472">Membrane</keyword>
<dbReference type="RefSeq" id="WP_130103449.1">
    <property type="nucleotide sequence ID" value="NZ_SDWW01000039.1"/>
</dbReference>
<evidence type="ECO:0000313" key="3">
    <source>
        <dbReference type="Proteomes" id="UP000293764"/>
    </source>
</evidence>
<comment type="caution">
    <text evidence="2">The sequence shown here is derived from an EMBL/GenBank/DDBJ whole genome shotgun (WGS) entry which is preliminary data.</text>
</comment>